<gene>
    <name evidence="1" type="ORF">SAMN04488117_12138</name>
</gene>
<dbReference type="AlphaFoldDB" id="A0A1G7UDY8"/>
<reference evidence="1 2" key="1">
    <citation type="submission" date="2016-10" db="EMBL/GenBank/DDBJ databases">
        <authorList>
            <person name="de Groot N.N."/>
        </authorList>
    </citation>
    <scope>NUCLEOTIDE SEQUENCE [LARGE SCALE GENOMIC DNA]</scope>
    <source>
        <strain evidence="1 2">DSM 27375</strain>
    </source>
</reference>
<dbReference type="EMBL" id="FNBL01000021">
    <property type="protein sequence ID" value="SDG45289.1"/>
    <property type="molecule type" value="Genomic_DNA"/>
</dbReference>
<evidence type="ECO:0008006" key="3">
    <source>
        <dbReference type="Google" id="ProtNLM"/>
    </source>
</evidence>
<evidence type="ECO:0000313" key="1">
    <source>
        <dbReference type="EMBL" id="SDG45289.1"/>
    </source>
</evidence>
<dbReference type="OrthoDB" id="7870197at2"/>
<organism evidence="1 2">
    <name type="scientific">Celeribacter baekdonensis</name>
    <dbReference type="NCBI Taxonomy" id="875171"/>
    <lineage>
        <taxon>Bacteria</taxon>
        <taxon>Pseudomonadati</taxon>
        <taxon>Pseudomonadota</taxon>
        <taxon>Alphaproteobacteria</taxon>
        <taxon>Rhodobacterales</taxon>
        <taxon>Roseobacteraceae</taxon>
        <taxon>Celeribacter</taxon>
    </lineage>
</organism>
<dbReference type="Proteomes" id="UP000182284">
    <property type="component" value="Unassembled WGS sequence"/>
</dbReference>
<accession>A0A1G7UDY8</accession>
<name>A0A1G7UDY8_9RHOB</name>
<evidence type="ECO:0000313" key="2">
    <source>
        <dbReference type="Proteomes" id="UP000182284"/>
    </source>
</evidence>
<protein>
    <recommendedName>
        <fullName evidence="3">Antitoxin</fullName>
    </recommendedName>
</protein>
<sequence>MVDLTISNIPDNVMITLETMAVSRNMTVEDLVLEMICQEVIVAKPAQLIEITEEQFRQNIDVLLAAYDRQPIAIVDEKGRRFVMMPIEKYKAGFD</sequence>
<dbReference type="RefSeq" id="WP_074647398.1">
    <property type="nucleotide sequence ID" value="NZ_FNBL01000021.1"/>
</dbReference>
<proteinExistence type="predicted"/>